<dbReference type="AlphaFoldDB" id="A0A286RCM5"/>
<protein>
    <recommendedName>
        <fullName evidence="10">Flagellar biosynthesis protein, FliO</fullName>
    </recommendedName>
</protein>
<evidence type="ECO:0000256" key="4">
    <source>
        <dbReference type="ARBA" id="ARBA00022989"/>
    </source>
</evidence>
<feature type="region of interest" description="Disordered" evidence="6">
    <location>
        <begin position="134"/>
        <end position="188"/>
    </location>
</feature>
<sequence length="310" mass="33350">MARRLSNKDGNIRPLVLALYYNAGAVVPSLLFPPAYHLSRHLIPYPCQGVRTGSILVLLLCLCLVLSPRVGQGQASQGFPDQWPTNPGGVSPGFDAPAHSSQFSPNVVEPSRLDNAWAVGPSAAPEVRMKTLNPGESAASGFSAGQGTSVVAGRNSVREAPPGGGEGIRISRRDPERRGPTSTPSPVQRFAPWVTTIGALAVVVGAFFVFVWALRRINPQGHQVLPREVVEVLGHTSLSARQRLCLIRLGRKVILVAMSTEAVEPIAEIDDPVEVDRLVGLCASQRPHSSTQAFRQLFNNYVNGHEIVER</sequence>
<dbReference type="GO" id="GO:0016020">
    <property type="term" value="C:membrane"/>
    <property type="evidence" value="ECO:0007669"/>
    <property type="project" value="InterPro"/>
</dbReference>
<feature type="compositionally biased region" description="Basic and acidic residues" evidence="6">
    <location>
        <begin position="169"/>
        <end position="179"/>
    </location>
</feature>
<dbReference type="RefSeq" id="WP_095414238.1">
    <property type="nucleotide sequence ID" value="NZ_CP018477.1"/>
</dbReference>
<dbReference type="KEGG" id="ttf:THTE_1109"/>
<dbReference type="Pfam" id="PF04347">
    <property type="entry name" value="FliO"/>
    <property type="match status" value="1"/>
</dbReference>
<feature type="transmembrane region" description="Helical" evidence="7">
    <location>
        <begin position="12"/>
        <end position="36"/>
    </location>
</feature>
<keyword evidence="4 7" id="KW-1133">Transmembrane helix</keyword>
<gene>
    <name evidence="8" type="ORF">THTE_1109</name>
</gene>
<comment type="subcellular location">
    <subcellularLocation>
        <location evidence="1">Cell membrane</location>
    </subcellularLocation>
</comment>
<proteinExistence type="predicted"/>
<feature type="transmembrane region" description="Helical" evidence="7">
    <location>
        <begin position="190"/>
        <end position="214"/>
    </location>
</feature>
<evidence type="ECO:0000256" key="3">
    <source>
        <dbReference type="ARBA" id="ARBA00022692"/>
    </source>
</evidence>
<evidence type="ECO:0000313" key="9">
    <source>
        <dbReference type="Proteomes" id="UP000215086"/>
    </source>
</evidence>
<dbReference type="EMBL" id="CP018477">
    <property type="protein sequence ID" value="ASV73711.1"/>
    <property type="molecule type" value="Genomic_DNA"/>
</dbReference>
<feature type="transmembrane region" description="Helical" evidence="7">
    <location>
        <begin position="48"/>
        <end position="67"/>
    </location>
</feature>
<name>A0A286RCM5_9BACT</name>
<keyword evidence="2" id="KW-1003">Cell membrane</keyword>
<evidence type="ECO:0000313" key="8">
    <source>
        <dbReference type="EMBL" id="ASV73711.1"/>
    </source>
</evidence>
<keyword evidence="3 7" id="KW-0812">Transmembrane</keyword>
<dbReference type="GO" id="GO:0044781">
    <property type="term" value="P:bacterial-type flagellum organization"/>
    <property type="evidence" value="ECO:0007669"/>
    <property type="project" value="InterPro"/>
</dbReference>
<reference evidence="8 9" key="1">
    <citation type="journal article" name="Front. Microbiol.">
        <title>Sugar Metabolism of the First Thermophilic Planctomycete Thermogutta terrifontis: Comparative Genomic and Transcriptomic Approaches.</title>
        <authorList>
            <person name="Elcheninov A.G."/>
            <person name="Menzel P."/>
            <person name="Gudbergsdottir S.R."/>
            <person name="Slesarev A.I."/>
            <person name="Kadnikov V.V."/>
            <person name="Krogh A."/>
            <person name="Bonch-Osmolovskaya E.A."/>
            <person name="Peng X."/>
            <person name="Kublanov I.V."/>
        </authorList>
    </citation>
    <scope>NUCLEOTIDE SEQUENCE [LARGE SCALE GENOMIC DNA]</scope>
    <source>
        <strain evidence="8 9">R1</strain>
    </source>
</reference>
<evidence type="ECO:0008006" key="10">
    <source>
        <dbReference type="Google" id="ProtNLM"/>
    </source>
</evidence>
<evidence type="ECO:0000256" key="7">
    <source>
        <dbReference type="SAM" id="Phobius"/>
    </source>
</evidence>
<evidence type="ECO:0000256" key="1">
    <source>
        <dbReference type="ARBA" id="ARBA00004236"/>
    </source>
</evidence>
<evidence type="ECO:0000256" key="6">
    <source>
        <dbReference type="SAM" id="MobiDB-lite"/>
    </source>
</evidence>
<organism evidence="8 9">
    <name type="scientific">Thermogutta terrifontis</name>
    <dbReference type="NCBI Taxonomy" id="1331910"/>
    <lineage>
        <taxon>Bacteria</taxon>
        <taxon>Pseudomonadati</taxon>
        <taxon>Planctomycetota</taxon>
        <taxon>Planctomycetia</taxon>
        <taxon>Pirellulales</taxon>
        <taxon>Thermoguttaceae</taxon>
        <taxon>Thermogutta</taxon>
    </lineage>
</organism>
<accession>A0A286RCM5</accession>
<keyword evidence="5 7" id="KW-0472">Membrane</keyword>
<dbReference type="Proteomes" id="UP000215086">
    <property type="component" value="Chromosome"/>
</dbReference>
<dbReference type="OrthoDB" id="212262at2"/>
<keyword evidence="9" id="KW-1185">Reference proteome</keyword>
<evidence type="ECO:0000256" key="2">
    <source>
        <dbReference type="ARBA" id="ARBA00022475"/>
    </source>
</evidence>
<evidence type="ECO:0000256" key="5">
    <source>
        <dbReference type="ARBA" id="ARBA00023136"/>
    </source>
</evidence>
<dbReference type="InterPro" id="IPR022781">
    <property type="entry name" value="Flagellar_biosynth_FliO"/>
</dbReference>